<reference evidence="3 4" key="1">
    <citation type="submission" date="2019-04" db="EMBL/GenBank/DDBJ databases">
        <title>An improved genome assembly and genetic linkage map for asparagus bean, Vigna unguiculata ssp. sesquipedialis.</title>
        <authorList>
            <person name="Xia Q."/>
            <person name="Zhang R."/>
            <person name="Dong Y."/>
        </authorList>
    </citation>
    <scope>NUCLEOTIDE SEQUENCE [LARGE SCALE GENOMIC DNA]</scope>
    <source>
        <tissue evidence="3">Leaf</tissue>
    </source>
</reference>
<organism evidence="3 4">
    <name type="scientific">Vigna unguiculata</name>
    <name type="common">Cowpea</name>
    <dbReference type="NCBI Taxonomy" id="3917"/>
    <lineage>
        <taxon>Eukaryota</taxon>
        <taxon>Viridiplantae</taxon>
        <taxon>Streptophyta</taxon>
        <taxon>Embryophyta</taxon>
        <taxon>Tracheophyta</taxon>
        <taxon>Spermatophyta</taxon>
        <taxon>Magnoliopsida</taxon>
        <taxon>eudicotyledons</taxon>
        <taxon>Gunneridae</taxon>
        <taxon>Pentapetalae</taxon>
        <taxon>rosids</taxon>
        <taxon>fabids</taxon>
        <taxon>Fabales</taxon>
        <taxon>Fabaceae</taxon>
        <taxon>Papilionoideae</taxon>
        <taxon>50 kb inversion clade</taxon>
        <taxon>NPAAA clade</taxon>
        <taxon>indigoferoid/millettioid clade</taxon>
        <taxon>Phaseoleae</taxon>
        <taxon>Vigna</taxon>
    </lineage>
</organism>
<evidence type="ECO:0000256" key="2">
    <source>
        <dbReference type="SAM" id="SignalP"/>
    </source>
</evidence>
<dbReference type="EMBL" id="CP039350">
    <property type="protein sequence ID" value="QCD95848.1"/>
    <property type="molecule type" value="Genomic_DNA"/>
</dbReference>
<gene>
    <name evidence="3" type="ORF">DEO72_LG6g545</name>
</gene>
<dbReference type="AlphaFoldDB" id="A0A4D6M5I3"/>
<evidence type="ECO:0000313" key="3">
    <source>
        <dbReference type="EMBL" id="QCD95848.1"/>
    </source>
</evidence>
<proteinExistence type="predicted"/>
<feature type="region of interest" description="Disordered" evidence="1">
    <location>
        <begin position="63"/>
        <end position="94"/>
    </location>
</feature>
<feature type="chain" id="PRO_5020030591" evidence="2">
    <location>
        <begin position="40"/>
        <end position="94"/>
    </location>
</feature>
<sequence>MALACPDRGGRWRGRRRRLWALCNALGKTLWALWTPVQGCVNRITASSPAGLATVVGVVTGESGGAGRGPRSRSCGGVEGKGLPHSGEEKLFLN</sequence>
<feature type="signal peptide" evidence="2">
    <location>
        <begin position="1"/>
        <end position="39"/>
    </location>
</feature>
<name>A0A4D6M5I3_VIGUN</name>
<dbReference type="Proteomes" id="UP000501690">
    <property type="component" value="Linkage Group LG6"/>
</dbReference>
<evidence type="ECO:0000256" key="1">
    <source>
        <dbReference type="SAM" id="MobiDB-lite"/>
    </source>
</evidence>
<dbReference type="Gramene" id="Vigun01g042022.1.v1.2">
    <property type="protein sequence ID" value="Vigun01g042022.1.v1.2.CDS.1"/>
    <property type="gene ID" value="Vigun01g042022.v1.2"/>
</dbReference>
<protein>
    <submittedName>
        <fullName evidence="3">Uncharacterized protein</fullName>
    </submittedName>
</protein>
<keyword evidence="4" id="KW-1185">Reference proteome</keyword>
<accession>A0A4D6M5I3</accession>
<evidence type="ECO:0000313" key="4">
    <source>
        <dbReference type="Proteomes" id="UP000501690"/>
    </source>
</evidence>
<keyword evidence="2" id="KW-0732">Signal</keyword>